<evidence type="ECO:0000313" key="1">
    <source>
        <dbReference type="EMBL" id="GGI05027.1"/>
    </source>
</evidence>
<dbReference type="InterPro" id="IPR014729">
    <property type="entry name" value="Rossmann-like_a/b/a_fold"/>
</dbReference>
<comment type="caution">
    <text evidence="1">The sequence shown here is derived from an EMBL/GenBank/DDBJ whole genome shotgun (WGS) entry which is preliminary data.</text>
</comment>
<evidence type="ECO:0008006" key="3">
    <source>
        <dbReference type="Google" id="ProtNLM"/>
    </source>
</evidence>
<organism evidence="1 2">
    <name type="scientific">Egicoccus halophilus</name>
    <dbReference type="NCBI Taxonomy" id="1670830"/>
    <lineage>
        <taxon>Bacteria</taxon>
        <taxon>Bacillati</taxon>
        <taxon>Actinomycetota</taxon>
        <taxon>Nitriliruptoria</taxon>
        <taxon>Egicoccales</taxon>
        <taxon>Egicoccaceae</taxon>
        <taxon>Egicoccus</taxon>
    </lineage>
</organism>
<dbReference type="SUPFAM" id="SSF52402">
    <property type="entry name" value="Adenine nucleotide alpha hydrolases-like"/>
    <property type="match status" value="1"/>
</dbReference>
<sequence length="529" mass="58640">MSTDFAALDARSPLPPDELPRQWVLRRDGGPLPEGWQHRMHHGWHLAAHPDAHVCELTGVDGNRLGWLLEPQVRLGGERDGVVGESLVLDLTAACGPEEIERALYGRDRRGHTDGDGVEGTWVAVVVAGAGPNALRRVYVGAMHSIVFSAEARVVATTANLVPDLRRDEALSHAFDPLATNASYTFGLTAHRGVRRLLPNHYLDLDDFEARRHWPVAALPPLDDGRAAAMAVVEHGRRLVRALATAHREYRVFLSAGRDSRAVLALLRPFVAEGVVDVRLSTTTSDDLGRRTDLQAARRLARMTGLAHDVDRRQAHDASDVEVQRMFLRIGEAKAGPVLSTPALVAGEQRDTGRFKLAGMAGETARGFYWGPPDRHGVRTPPPRVDADLLLERTESPRTPTTLTAADAWLQGLPAGLRDRPADVLDLAYVEQRLGCWEAPSRYLWPGRPLVSSPMAACRNLELMLRLPIDHRARGRLQHDMVAFAWPELLRVPFNRPTGWLALPGRARRLARAPRAVRRRVSERREARR</sequence>
<dbReference type="OrthoDB" id="3265836at2"/>
<protein>
    <recommendedName>
        <fullName evidence="3">Asparagine synthetase domain-containing protein</fullName>
    </recommendedName>
</protein>
<reference evidence="1" key="2">
    <citation type="submission" date="2020-09" db="EMBL/GenBank/DDBJ databases">
        <authorList>
            <person name="Sun Q."/>
            <person name="Zhou Y."/>
        </authorList>
    </citation>
    <scope>NUCLEOTIDE SEQUENCE</scope>
    <source>
        <strain evidence="1">CGMCC 1.14988</strain>
    </source>
</reference>
<dbReference type="Gene3D" id="3.40.50.620">
    <property type="entry name" value="HUPs"/>
    <property type="match status" value="1"/>
</dbReference>
<name>A0A8J3ET71_9ACTN</name>
<reference evidence="1" key="1">
    <citation type="journal article" date="2014" name="Int. J. Syst. Evol. Microbiol.">
        <title>Complete genome sequence of Corynebacterium casei LMG S-19264T (=DSM 44701T), isolated from a smear-ripened cheese.</title>
        <authorList>
            <consortium name="US DOE Joint Genome Institute (JGI-PGF)"/>
            <person name="Walter F."/>
            <person name="Albersmeier A."/>
            <person name="Kalinowski J."/>
            <person name="Ruckert C."/>
        </authorList>
    </citation>
    <scope>NUCLEOTIDE SEQUENCE</scope>
    <source>
        <strain evidence="1">CGMCC 1.14988</strain>
    </source>
</reference>
<keyword evidence="2" id="KW-1185">Reference proteome</keyword>
<evidence type="ECO:0000313" key="2">
    <source>
        <dbReference type="Proteomes" id="UP000650511"/>
    </source>
</evidence>
<gene>
    <name evidence="1" type="ORF">GCM10011354_12030</name>
</gene>
<dbReference type="Proteomes" id="UP000650511">
    <property type="component" value="Unassembled WGS sequence"/>
</dbReference>
<proteinExistence type="predicted"/>
<dbReference type="AlphaFoldDB" id="A0A8J3ET71"/>
<accession>A0A8J3ET71</accession>
<dbReference type="RefSeq" id="WP_130649530.1">
    <property type="nucleotide sequence ID" value="NZ_BMHA01000004.1"/>
</dbReference>
<dbReference type="EMBL" id="BMHA01000004">
    <property type="protein sequence ID" value="GGI05027.1"/>
    <property type="molecule type" value="Genomic_DNA"/>
</dbReference>